<dbReference type="GO" id="GO:0003700">
    <property type="term" value="F:DNA-binding transcription factor activity"/>
    <property type="evidence" value="ECO:0007669"/>
    <property type="project" value="TreeGrafter"/>
</dbReference>
<gene>
    <name evidence="5" type="ORF">Dret_2524</name>
</gene>
<protein>
    <submittedName>
        <fullName evidence="5">Transcriptional regulator, XRE family</fullName>
    </submittedName>
</protein>
<dbReference type="PROSITE" id="PS50943">
    <property type="entry name" value="HTH_CROC1"/>
    <property type="match status" value="1"/>
</dbReference>
<dbReference type="GO" id="GO:0005829">
    <property type="term" value="C:cytosol"/>
    <property type="evidence" value="ECO:0007669"/>
    <property type="project" value="TreeGrafter"/>
</dbReference>
<dbReference type="SUPFAM" id="SSF47413">
    <property type="entry name" value="lambda repressor-like DNA-binding domains"/>
    <property type="match status" value="1"/>
</dbReference>
<dbReference type="EMBL" id="CP001735">
    <property type="protein sequence ID" value="ACV69804.1"/>
    <property type="molecule type" value="Genomic_DNA"/>
</dbReference>
<accession>C8X5V7</accession>
<evidence type="ECO:0000259" key="4">
    <source>
        <dbReference type="PROSITE" id="PS50943"/>
    </source>
</evidence>
<proteinExistence type="predicted"/>
<sequence length="76" mass="8492">MMKPLEELGQEIKSRRKQLGLSQEKLADKCGFDRTYISMVERGKRNPSLLNLLKIAKGLEASVSELTEVINGANSE</sequence>
<dbReference type="InterPro" id="IPR001387">
    <property type="entry name" value="Cro/C1-type_HTH"/>
</dbReference>
<keyword evidence="2" id="KW-0238">DNA-binding</keyword>
<dbReference type="Proteomes" id="UP000001052">
    <property type="component" value="Plasmid pDRET01"/>
</dbReference>
<evidence type="ECO:0000256" key="1">
    <source>
        <dbReference type="ARBA" id="ARBA00023015"/>
    </source>
</evidence>
<keyword evidence="1" id="KW-0805">Transcription regulation</keyword>
<dbReference type="GO" id="GO:0003677">
    <property type="term" value="F:DNA binding"/>
    <property type="evidence" value="ECO:0007669"/>
    <property type="project" value="UniProtKB-KW"/>
</dbReference>
<dbReference type="REBASE" id="21987">
    <property type="entry name" value="C.Dre5692ORF2522P"/>
</dbReference>
<dbReference type="Gene3D" id="1.10.260.40">
    <property type="entry name" value="lambda repressor-like DNA-binding domains"/>
    <property type="match status" value="1"/>
</dbReference>
<keyword evidence="6" id="KW-1185">Reference proteome</keyword>
<dbReference type="HOGENOM" id="CLU_066192_29_4_7"/>
<geneLocation type="plasmid" evidence="5 6">
    <name>pDRET01</name>
</geneLocation>
<evidence type="ECO:0000256" key="2">
    <source>
        <dbReference type="ARBA" id="ARBA00023125"/>
    </source>
</evidence>
<dbReference type="PANTHER" id="PTHR46797:SF23">
    <property type="entry name" value="HTH-TYPE TRANSCRIPTIONAL REGULATOR SUTR"/>
    <property type="match status" value="1"/>
</dbReference>
<dbReference type="Pfam" id="PF01381">
    <property type="entry name" value="HTH_3"/>
    <property type="match status" value="1"/>
</dbReference>
<evidence type="ECO:0000256" key="3">
    <source>
        <dbReference type="ARBA" id="ARBA00023163"/>
    </source>
</evidence>
<evidence type="ECO:0000313" key="5">
    <source>
        <dbReference type="EMBL" id="ACV69804.1"/>
    </source>
</evidence>
<name>C8X5V7_DESRD</name>
<dbReference type="SMART" id="SM00530">
    <property type="entry name" value="HTH_XRE"/>
    <property type="match status" value="1"/>
</dbReference>
<keyword evidence="3" id="KW-0804">Transcription</keyword>
<organism evidence="5 6">
    <name type="scientific">Desulfohalobium retbaense (strain ATCC 49708 / DSM 5692 / JCM 16813 / HR100)</name>
    <dbReference type="NCBI Taxonomy" id="485915"/>
    <lineage>
        <taxon>Bacteria</taxon>
        <taxon>Pseudomonadati</taxon>
        <taxon>Thermodesulfobacteriota</taxon>
        <taxon>Desulfovibrionia</taxon>
        <taxon>Desulfovibrionales</taxon>
        <taxon>Desulfohalobiaceae</taxon>
        <taxon>Desulfohalobium</taxon>
    </lineage>
</organism>
<evidence type="ECO:0000313" key="6">
    <source>
        <dbReference type="Proteomes" id="UP000001052"/>
    </source>
</evidence>
<dbReference type="InterPro" id="IPR010982">
    <property type="entry name" value="Lambda_DNA-bd_dom_sf"/>
</dbReference>
<dbReference type="KEGG" id="drt:Dret_2524"/>
<dbReference type="eggNOG" id="COG3620">
    <property type="taxonomic scope" value="Bacteria"/>
</dbReference>
<feature type="domain" description="HTH cro/C1-type" evidence="4">
    <location>
        <begin position="12"/>
        <end position="66"/>
    </location>
</feature>
<dbReference type="OrthoDB" id="9815697at2"/>
<dbReference type="CDD" id="cd00093">
    <property type="entry name" value="HTH_XRE"/>
    <property type="match status" value="1"/>
</dbReference>
<keyword evidence="5" id="KW-0614">Plasmid</keyword>
<dbReference type="AlphaFoldDB" id="C8X5V7"/>
<reference evidence="5 6" key="1">
    <citation type="journal article" date="2010" name="Stand. Genomic Sci.">
        <title>Complete genome sequence of Desulfohalobium retbaense type strain (HR(100)).</title>
        <authorList>
            <person name="Spring S."/>
            <person name="Nolan M."/>
            <person name="Lapidus A."/>
            <person name="Glavina Del Rio T."/>
            <person name="Copeland A."/>
            <person name="Tice H."/>
            <person name="Cheng J.F."/>
            <person name="Lucas S."/>
            <person name="Land M."/>
            <person name="Chen F."/>
            <person name="Bruce D."/>
            <person name="Goodwin L."/>
            <person name="Pitluck S."/>
            <person name="Ivanova N."/>
            <person name="Mavromatis K."/>
            <person name="Mikhailova N."/>
            <person name="Pati A."/>
            <person name="Chen A."/>
            <person name="Palaniappan K."/>
            <person name="Hauser L."/>
            <person name="Chang Y.J."/>
            <person name="Jeffries C.D."/>
            <person name="Munk C."/>
            <person name="Kiss H."/>
            <person name="Chain P."/>
            <person name="Han C."/>
            <person name="Brettin T."/>
            <person name="Detter J.C."/>
            <person name="Schuler E."/>
            <person name="Goker M."/>
            <person name="Rohde M."/>
            <person name="Bristow J."/>
            <person name="Eisen J.A."/>
            <person name="Markowitz V."/>
            <person name="Hugenholtz P."/>
            <person name="Kyrpides N.C."/>
            <person name="Klenk H.P."/>
        </authorList>
    </citation>
    <scope>NUCLEOTIDE SEQUENCE [LARGE SCALE GENOMIC DNA]</scope>
    <source>
        <strain evidence="5 6">DSM 5692</strain>
        <plasmid evidence="6">Plasmid pDRET01</plasmid>
    </source>
</reference>
<dbReference type="InterPro" id="IPR050807">
    <property type="entry name" value="TransReg_Diox_bact_type"/>
</dbReference>
<dbReference type="PANTHER" id="PTHR46797">
    <property type="entry name" value="HTH-TYPE TRANSCRIPTIONAL REGULATOR"/>
    <property type="match status" value="1"/>
</dbReference>